<dbReference type="RefSeq" id="XP_008290669.1">
    <property type="nucleotide sequence ID" value="XM_008292447.1"/>
</dbReference>
<dbReference type="Proteomes" id="UP000694891">
    <property type="component" value="Unplaced"/>
</dbReference>
<dbReference type="GeneID" id="103365104"/>
<dbReference type="GO" id="GO:0022829">
    <property type="term" value="F:wide pore channel activity"/>
    <property type="evidence" value="ECO:0007669"/>
    <property type="project" value="TreeGrafter"/>
</dbReference>
<dbReference type="AlphaFoldDB" id="A0A9Y4N9J9"/>
<evidence type="ECO:0000313" key="11">
    <source>
        <dbReference type="RefSeq" id="XP_008290669.1"/>
    </source>
</evidence>
<dbReference type="InterPro" id="IPR020864">
    <property type="entry name" value="MACPF"/>
</dbReference>
<gene>
    <name evidence="11" type="primary">LOC103365104</name>
</gene>
<dbReference type="PANTHER" id="PTHR46096:SF1">
    <property type="entry name" value="PERFORIN 1.5"/>
    <property type="match status" value="1"/>
</dbReference>
<keyword evidence="10" id="KW-1185">Reference proteome</keyword>
<dbReference type="InterPro" id="IPR000008">
    <property type="entry name" value="C2_dom"/>
</dbReference>
<dbReference type="GO" id="GO:0016020">
    <property type="term" value="C:membrane"/>
    <property type="evidence" value="ECO:0007669"/>
    <property type="project" value="UniProtKB-SubCell"/>
</dbReference>
<protein>
    <submittedName>
        <fullName evidence="11">Perforin-1-like</fullName>
    </submittedName>
</protein>
<dbReference type="SMART" id="SM00457">
    <property type="entry name" value="MACPF"/>
    <property type="match status" value="1"/>
</dbReference>
<keyword evidence="4" id="KW-0964">Secreted</keyword>
<dbReference type="GO" id="GO:0001913">
    <property type="term" value="P:T cell mediated cytotoxicity"/>
    <property type="evidence" value="ECO:0007669"/>
    <property type="project" value="TreeGrafter"/>
</dbReference>
<feature type="domain" description="MACPF" evidence="9">
    <location>
        <begin position="56"/>
        <end position="401"/>
    </location>
</feature>
<evidence type="ECO:0000256" key="6">
    <source>
        <dbReference type="ARBA" id="ARBA00023136"/>
    </source>
</evidence>
<evidence type="ECO:0000256" key="5">
    <source>
        <dbReference type="ARBA" id="ARBA00022852"/>
    </source>
</evidence>
<dbReference type="GO" id="GO:0031640">
    <property type="term" value="P:killing of cells of another organism"/>
    <property type="evidence" value="ECO:0007669"/>
    <property type="project" value="UniProtKB-KW"/>
</dbReference>
<evidence type="ECO:0000256" key="3">
    <source>
        <dbReference type="ARBA" id="ARBA00009214"/>
    </source>
</evidence>
<evidence type="ECO:0000259" key="8">
    <source>
        <dbReference type="PROSITE" id="PS50004"/>
    </source>
</evidence>
<keyword evidence="7" id="KW-1015">Disulfide bond</keyword>
<dbReference type="PANTHER" id="PTHR46096">
    <property type="entry name" value="PERFORIN-1"/>
    <property type="match status" value="1"/>
</dbReference>
<evidence type="ECO:0000256" key="7">
    <source>
        <dbReference type="ARBA" id="ARBA00023157"/>
    </source>
</evidence>
<proteinExistence type="inferred from homology"/>
<evidence type="ECO:0000256" key="1">
    <source>
        <dbReference type="ARBA" id="ARBA00004370"/>
    </source>
</evidence>
<evidence type="ECO:0000256" key="4">
    <source>
        <dbReference type="ARBA" id="ARBA00022525"/>
    </source>
</evidence>
<dbReference type="PROSITE" id="PS50004">
    <property type="entry name" value="C2"/>
    <property type="match status" value="1"/>
</dbReference>
<reference evidence="11" key="1">
    <citation type="submission" date="2025-08" db="UniProtKB">
        <authorList>
            <consortium name="RefSeq"/>
        </authorList>
    </citation>
    <scope>IDENTIFICATION</scope>
</reference>
<dbReference type="PROSITE" id="PS51412">
    <property type="entry name" value="MACPF_2"/>
    <property type="match status" value="1"/>
</dbReference>
<dbReference type="SUPFAM" id="SSF49562">
    <property type="entry name" value="C2 domain (Calcium/lipid-binding domain, CaLB)"/>
    <property type="match status" value="1"/>
</dbReference>
<organism evidence="10 11">
    <name type="scientific">Stegastes partitus</name>
    <name type="common">bicolor damselfish</name>
    <dbReference type="NCBI Taxonomy" id="144197"/>
    <lineage>
        <taxon>Eukaryota</taxon>
        <taxon>Metazoa</taxon>
        <taxon>Chordata</taxon>
        <taxon>Craniata</taxon>
        <taxon>Vertebrata</taxon>
        <taxon>Euteleostomi</taxon>
        <taxon>Actinopterygii</taxon>
        <taxon>Neopterygii</taxon>
        <taxon>Teleostei</taxon>
        <taxon>Neoteleostei</taxon>
        <taxon>Acanthomorphata</taxon>
        <taxon>Ovalentaria</taxon>
        <taxon>Pomacentridae</taxon>
        <taxon>Stegastes</taxon>
    </lineage>
</organism>
<dbReference type="InterPro" id="IPR035892">
    <property type="entry name" value="C2_domain_sf"/>
</dbReference>
<dbReference type="GO" id="GO:0005576">
    <property type="term" value="C:extracellular region"/>
    <property type="evidence" value="ECO:0007669"/>
    <property type="project" value="UniProtKB-SubCell"/>
</dbReference>
<keyword evidence="5" id="KW-0204">Cytolysis</keyword>
<feature type="domain" description="C2" evidence="8">
    <location>
        <begin position="402"/>
        <end position="515"/>
    </location>
</feature>
<comment type="similarity">
    <text evidence="3">Belongs to the complement C6/C7/C8/C9 family.</text>
</comment>
<name>A0A9Y4N9J9_9TELE</name>
<comment type="subcellular location">
    <subcellularLocation>
        <location evidence="1">Membrane</location>
    </subcellularLocation>
    <subcellularLocation>
        <location evidence="2">Secreted</location>
    </subcellularLocation>
</comment>
<evidence type="ECO:0000256" key="2">
    <source>
        <dbReference type="ARBA" id="ARBA00004613"/>
    </source>
</evidence>
<dbReference type="Pfam" id="PF01823">
    <property type="entry name" value="MACPF"/>
    <property type="match status" value="1"/>
</dbReference>
<dbReference type="GO" id="GO:0051607">
    <property type="term" value="P:defense response to virus"/>
    <property type="evidence" value="ECO:0007669"/>
    <property type="project" value="TreeGrafter"/>
</dbReference>
<dbReference type="PROSITE" id="PS00279">
    <property type="entry name" value="MACPF_1"/>
    <property type="match status" value="1"/>
</dbReference>
<dbReference type="InterPro" id="IPR052784">
    <property type="entry name" value="Perforin-1_pore-forming"/>
</dbReference>
<dbReference type="GO" id="GO:0001771">
    <property type="term" value="P:immunological synapse formation"/>
    <property type="evidence" value="ECO:0007669"/>
    <property type="project" value="TreeGrafter"/>
</dbReference>
<evidence type="ECO:0000313" key="10">
    <source>
        <dbReference type="Proteomes" id="UP000694891"/>
    </source>
</evidence>
<evidence type="ECO:0000259" key="9">
    <source>
        <dbReference type="PROSITE" id="PS51412"/>
    </source>
</evidence>
<sequence length="543" mass="60971">MPGAAQQDVTVRQQVDWVRPHVCLTPAMLSSSTPLYLSLLLFLSHRSPVLSCRIGNSSQCDSAPFVPGHNLVGEGFDVVTLQRKGAYVVDVRTYLTPAGTCTLCSNPLQENRLQKLPVSAVDWRAFSRCSANIHSSAHTSVSSLIDTYTSQETTDWKVGLNYDKFVNLDVGGTHSLAYNFASQRTREDRYAFSTHSVTCSHYGYRVSTTPPLSSEFRKDLTRLPNVYSSSTRAQYSQLIHTYGTHYIRQVYLGGRVRRVTASRTCLSSLNGLSTNEVHSCLSLGVSVGLGKLKLSAMRESCKKVTQNRDVSTGYSSGLHQHYTEVSGGSGWLGEFSLTRNDSLGFMTWLDTLKDHPDIVSYSLRPMYELLPHETQRAGMKAATEQYLEDNAVRKSRTEPNCGWNIPNLAANCCPLQAWRGSLRVTIIRAWDLEGDPAGRTEGYAKMWFGSIYRRTHMIRSNYPWWNANYNLGKVDTHISLYVEVWDEDLRHDDLLGNCERPVIQGTHRFTCPARRGGFEVQYTLTCDPHLTGDKCNRYKLSPV</sequence>
<dbReference type="InterPro" id="IPR020863">
    <property type="entry name" value="MACPF_CS"/>
</dbReference>
<dbReference type="Gene3D" id="2.60.40.150">
    <property type="entry name" value="C2 domain"/>
    <property type="match status" value="1"/>
</dbReference>
<keyword evidence="6" id="KW-0472">Membrane</keyword>
<dbReference type="SMART" id="SM00239">
    <property type="entry name" value="C2"/>
    <property type="match status" value="1"/>
</dbReference>
<accession>A0A9Y4N9J9</accession>